<dbReference type="InterPro" id="IPR001370">
    <property type="entry name" value="BIR_rpt"/>
</dbReference>
<organism evidence="4 5">
    <name type="scientific">Microthyrium microscopicum</name>
    <dbReference type="NCBI Taxonomy" id="703497"/>
    <lineage>
        <taxon>Eukaryota</taxon>
        <taxon>Fungi</taxon>
        <taxon>Dikarya</taxon>
        <taxon>Ascomycota</taxon>
        <taxon>Pezizomycotina</taxon>
        <taxon>Dothideomycetes</taxon>
        <taxon>Dothideomycetes incertae sedis</taxon>
        <taxon>Microthyriales</taxon>
        <taxon>Microthyriaceae</taxon>
        <taxon>Microthyrium</taxon>
    </lineage>
</organism>
<dbReference type="EMBL" id="MU004230">
    <property type="protein sequence ID" value="KAF2674314.1"/>
    <property type="molecule type" value="Genomic_DNA"/>
</dbReference>
<dbReference type="Pfam" id="PF00653">
    <property type="entry name" value="BIR"/>
    <property type="match status" value="2"/>
</dbReference>
<dbReference type="GO" id="GO:0046872">
    <property type="term" value="F:metal ion binding"/>
    <property type="evidence" value="ECO:0007669"/>
    <property type="project" value="UniProtKB-KW"/>
</dbReference>
<proteinExistence type="predicted"/>
<evidence type="ECO:0000256" key="2">
    <source>
        <dbReference type="ARBA" id="ARBA00022833"/>
    </source>
</evidence>
<dbReference type="AlphaFoldDB" id="A0A6A6UTQ2"/>
<sequence length="185" mass="20753">MPPENAHMSSGRLATFMVGQGPKRRASSAKKRGGAALLRWPHAKPSPEELAKSGFYYVPSASSPDNCQCFACGVMLDGWEPEDIPALEHHAHRTECAWALQCYIKHKFDIDEPIDEDPMSEEYVKGREATFEGWPHEGKRGWKCKVAKMVEAGWFFDPSPSMEDGVTCAYCQTEIGGWERKDDPM</sequence>
<protein>
    <submittedName>
        <fullName evidence="4">BIR-domain-containing protein</fullName>
    </submittedName>
</protein>
<accession>A0A6A6UTQ2</accession>
<dbReference type="PROSITE" id="PS50143">
    <property type="entry name" value="BIR_REPEAT_2"/>
    <property type="match status" value="2"/>
</dbReference>
<feature type="region of interest" description="Disordered" evidence="3">
    <location>
        <begin position="1"/>
        <end position="36"/>
    </location>
</feature>
<dbReference type="PANTHER" id="PTHR46771:SF5">
    <property type="entry name" value="DETERIN"/>
    <property type="match status" value="1"/>
</dbReference>
<reference evidence="4" key="1">
    <citation type="journal article" date="2020" name="Stud. Mycol.">
        <title>101 Dothideomycetes genomes: a test case for predicting lifestyles and emergence of pathogens.</title>
        <authorList>
            <person name="Haridas S."/>
            <person name="Albert R."/>
            <person name="Binder M."/>
            <person name="Bloem J."/>
            <person name="Labutti K."/>
            <person name="Salamov A."/>
            <person name="Andreopoulos B."/>
            <person name="Baker S."/>
            <person name="Barry K."/>
            <person name="Bills G."/>
            <person name="Bluhm B."/>
            <person name="Cannon C."/>
            <person name="Castanera R."/>
            <person name="Culley D."/>
            <person name="Daum C."/>
            <person name="Ezra D."/>
            <person name="Gonzalez J."/>
            <person name="Henrissat B."/>
            <person name="Kuo A."/>
            <person name="Liang C."/>
            <person name="Lipzen A."/>
            <person name="Lutzoni F."/>
            <person name="Magnuson J."/>
            <person name="Mondo S."/>
            <person name="Nolan M."/>
            <person name="Ohm R."/>
            <person name="Pangilinan J."/>
            <person name="Park H.-J."/>
            <person name="Ramirez L."/>
            <person name="Alfaro M."/>
            <person name="Sun H."/>
            <person name="Tritt A."/>
            <person name="Yoshinaga Y."/>
            <person name="Zwiers L.-H."/>
            <person name="Turgeon B."/>
            <person name="Goodwin S."/>
            <person name="Spatafora J."/>
            <person name="Crous P."/>
            <person name="Grigoriev I."/>
        </authorList>
    </citation>
    <scope>NUCLEOTIDE SEQUENCE</scope>
    <source>
        <strain evidence="4">CBS 115976</strain>
    </source>
</reference>
<dbReference type="InterPro" id="IPR051190">
    <property type="entry name" value="Baculoviral_IAP"/>
</dbReference>
<feature type="compositionally biased region" description="Basic residues" evidence="3">
    <location>
        <begin position="22"/>
        <end position="33"/>
    </location>
</feature>
<dbReference type="SUPFAM" id="SSF57924">
    <property type="entry name" value="Inhibitor of apoptosis (IAP) repeat"/>
    <property type="match status" value="2"/>
</dbReference>
<dbReference type="Proteomes" id="UP000799302">
    <property type="component" value="Unassembled WGS sequence"/>
</dbReference>
<keyword evidence="1" id="KW-0479">Metal-binding</keyword>
<dbReference type="OrthoDB" id="2196114at2759"/>
<evidence type="ECO:0000313" key="5">
    <source>
        <dbReference type="Proteomes" id="UP000799302"/>
    </source>
</evidence>
<dbReference type="SMART" id="SM00238">
    <property type="entry name" value="BIR"/>
    <property type="match status" value="2"/>
</dbReference>
<keyword evidence="2" id="KW-0862">Zinc</keyword>
<evidence type="ECO:0000256" key="1">
    <source>
        <dbReference type="ARBA" id="ARBA00022723"/>
    </source>
</evidence>
<dbReference type="PANTHER" id="PTHR46771">
    <property type="entry name" value="DETERIN"/>
    <property type="match status" value="1"/>
</dbReference>
<keyword evidence="5" id="KW-1185">Reference proteome</keyword>
<dbReference type="Gene3D" id="1.10.1170.10">
    <property type="entry name" value="Inhibitor Of Apoptosis Protein (2mihbC-IAP-1), Chain A"/>
    <property type="match status" value="2"/>
</dbReference>
<name>A0A6A6UTQ2_9PEZI</name>
<evidence type="ECO:0000256" key="3">
    <source>
        <dbReference type="SAM" id="MobiDB-lite"/>
    </source>
</evidence>
<evidence type="ECO:0000313" key="4">
    <source>
        <dbReference type="EMBL" id="KAF2674314.1"/>
    </source>
</evidence>
<gene>
    <name evidence="4" type="ORF">BT63DRAFT_7434</name>
</gene>